<evidence type="ECO:0000313" key="10">
    <source>
        <dbReference type="Proteomes" id="UP000586042"/>
    </source>
</evidence>
<dbReference type="PROSITE" id="PS51318">
    <property type="entry name" value="TAT"/>
    <property type="match status" value="1"/>
</dbReference>
<sequence>MTQNAPDRRATLLVWSALGIVYVVWGSTYLGIAVAVESIPPMLSGAMRFVVAGLLLGGIVLARSGPQAFRMTRRQFLGAAGVGLLLLTLGNGMLAVAEQYISTGLAALLVASVPLWLVVFRFVVRDRPKTLTLAGVLVGLAGVAALSLTGAQGGSAAGIVVVLLASLSWAVGSFLSSRIAMPSNAFVASTVEMLAGGVGLALLGSGTGERLDLSAVTGRSWVALVYLVLVGSLVGFTAFSWLLGNAPISLVATYAYVNPVVAVVLGALVLSEQVTLQIVAGGLVILVGVALVISTERRGRRPGPGETSPGSDETSEEAPDEARNEKVPDEARSVVREGARAEG</sequence>
<feature type="domain" description="EamA" evidence="8">
    <location>
        <begin position="157"/>
        <end position="293"/>
    </location>
</feature>
<organism evidence="9 10">
    <name type="scientific">Nonomuraea montanisoli</name>
    <dbReference type="NCBI Taxonomy" id="2741721"/>
    <lineage>
        <taxon>Bacteria</taxon>
        <taxon>Bacillati</taxon>
        <taxon>Actinomycetota</taxon>
        <taxon>Actinomycetes</taxon>
        <taxon>Streptosporangiales</taxon>
        <taxon>Streptosporangiaceae</taxon>
        <taxon>Nonomuraea</taxon>
    </lineage>
</organism>
<feature type="transmembrane region" description="Helical" evidence="7">
    <location>
        <begin position="12"/>
        <end position="36"/>
    </location>
</feature>
<dbReference type="PANTHER" id="PTHR32322:SF2">
    <property type="entry name" value="EAMA DOMAIN-CONTAINING PROTEIN"/>
    <property type="match status" value="1"/>
</dbReference>
<dbReference type="GO" id="GO:0016020">
    <property type="term" value="C:membrane"/>
    <property type="evidence" value="ECO:0007669"/>
    <property type="project" value="UniProtKB-SubCell"/>
</dbReference>
<dbReference type="InterPro" id="IPR050638">
    <property type="entry name" value="AA-Vitamin_Transporters"/>
</dbReference>
<dbReference type="InterPro" id="IPR006311">
    <property type="entry name" value="TAT_signal"/>
</dbReference>
<dbReference type="RefSeq" id="WP_175590957.1">
    <property type="nucleotide sequence ID" value="NZ_JABWGN010000007.1"/>
</dbReference>
<evidence type="ECO:0000256" key="4">
    <source>
        <dbReference type="ARBA" id="ARBA00022989"/>
    </source>
</evidence>
<evidence type="ECO:0000256" key="7">
    <source>
        <dbReference type="SAM" id="Phobius"/>
    </source>
</evidence>
<protein>
    <submittedName>
        <fullName evidence="9">EamA family transporter</fullName>
    </submittedName>
</protein>
<feature type="transmembrane region" description="Helical" evidence="7">
    <location>
        <begin position="156"/>
        <end position="176"/>
    </location>
</feature>
<accession>A0A7Y6M396</accession>
<feature type="transmembrane region" description="Helical" evidence="7">
    <location>
        <begin position="42"/>
        <end position="64"/>
    </location>
</feature>
<dbReference type="SUPFAM" id="SSF103481">
    <property type="entry name" value="Multidrug resistance efflux transporter EmrE"/>
    <property type="match status" value="2"/>
</dbReference>
<evidence type="ECO:0000256" key="3">
    <source>
        <dbReference type="ARBA" id="ARBA00022692"/>
    </source>
</evidence>
<dbReference type="Pfam" id="PF00892">
    <property type="entry name" value="EamA"/>
    <property type="match status" value="2"/>
</dbReference>
<feature type="transmembrane region" description="Helical" evidence="7">
    <location>
        <begin position="76"/>
        <end position="97"/>
    </location>
</feature>
<keyword evidence="5 7" id="KW-0472">Membrane</keyword>
<feature type="transmembrane region" description="Helical" evidence="7">
    <location>
        <begin position="103"/>
        <end position="124"/>
    </location>
</feature>
<feature type="transmembrane region" description="Helical" evidence="7">
    <location>
        <begin position="250"/>
        <end position="270"/>
    </location>
</feature>
<proteinExistence type="inferred from homology"/>
<dbReference type="AlphaFoldDB" id="A0A7Y6M396"/>
<feature type="domain" description="EamA" evidence="8">
    <location>
        <begin position="21"/>
        <end position="147"/>
    </location>
</feature>
<evidence type="ECO:0000256" key="1">
    <source>
        <dbReference type="ARBA" id="ARBA00004141"/>
    </source>
</evidence>
<dbReference type="EMBL" id="JABWGN010000007">
    <property type="protein sequence ID" value="NUW33498.1"/>
    <property type="molecule type" value="Genomic_DNA"/>
</dbReference>
<feature type="transmembrane region" description="Helical" evidence="7">
    <location>
        <begin position="183"/>
        <end position="203"/>
    </location>
</feature>
<feature type="transmembrane region" description="Helical" evidence="7">
    <location>
        <begin position="223"/>
        <end position="243"/>
    </location>
</feature>
<feature type="compositionally biased region" description="Basic and acidic residues" evidence="6">
    <location>
        <begin position="320"/>
        <end position="343"/>
    </location>
</feature>
<comment type="caution">
    <text evidence="9">The sequence shown here is derived from an EMBL/GenBank/DDBJ whole genome shotgun (WGS) entry which is preliminary data.</text>
</comment>
<evidence type="ECO:0000259" key="8">
    <source>
        <dbReference type="Pfam" id="PF00892"/>
    </source>
</evidence>
<evidence type="ECO:0000256" key="6">
    <source>
        <dbReference type="SAM" id="MobiDB-lite"/>
    </source>
</evidence>
<keyword evidence="10" id="KW-1185">Reference proteome</keyword>
<gene>
    <name evidence="9" type="ORF">HTZ77_18980</name>
</gene>
<feature type="transmembrane region" description="Helical" evidence="7">
    <location>
        <begin position="276"/>
        <end position="293"/>
    </location>
</feature>
<dbReference type="PANTHER" id="PTHR32322">
    <property type="entry name" value="INNER MEMBRANE TRANSPORTER"/>
    <property type="match status" value="1"/>
</dbReference>
<dbReference type="Proteomes" id="UP000586042">
    <property type="component" value="Unassembled WGS sequence"/>
</dbReference>
<reference evidence="9 10" key="1">
    <citation type="submission" date="2020-06" db="EMBL/GenBank/DDBJ databases">
        <title>Nonomuraea sp. SMC257, a novel actinomycete isolated from soil.</title>
        <authorList>
            <person name="Chanama M."/>
        </authorList>
    </citation>
    <scope>NUCLEOTIDE SEQUENCE [LARGE SCALE GENOMIC DNA]</scope>
    <source>
        <strain evidence="9 10">SMC257</strain>
    </source>
</reference>
<feature type="transmembrane region" description="Helical" evidence="7">
    <location>
        <begin position="131"/>
        <end position="150"/>
    </location>
</feature>
<dbReference type="InterPro" id="IPR037185">
    <property type="entry name" value="EmrE-like"/>
</dbReference>
<evidence type="ECO:0000256" key="2">
    <source>
        <dbReference type="ARBA" id="ARBA00007362"/>
    </source>
</evidence>
<dbReference type="InterPro" id="IPR000620">
    <property type="entry name" value="EamA_dom"/>
</dbReference>
<comment type="similarity">
    <text evidence="2">Belongs to the EamA transporter family.</text>
</comment>
<keyword evidence="4 7" id="KW-1133">Transmembrane helix</keyword>
<evidence type="ECO:0000313" key="9">
    <source>
        <dbReference type="EMBL" id="NUW33498.1"/>
    </source>
</evidence>
<evidence type="ECO:0000256" key="5">
    <source>
        <dbReference type="ARBA" id="ARBA00023136"/>
    </source>
</evidence>
<keyword evidence="3 7" id="KW-0812">Transmembrane</keyword>
<comment type="subcellular location">
    <subcellularLocation>
        <location evidence="1">Membrane</location>
        <topology evidence="1">Multi-pass membrane protein</topology>
    </subcellularLocation>
</comment>
<feature type="region of interest" description="Disordered" evidence="6">
    <location>
        <begin position="298"/>
        <end position="343"/>
    </location>
</feature>
<name>A0A7Y6M396_9ACTN</name>